<evidence type="ECO:0000313" key="2">
    <source>
        <dbReference type="EMBL" id="SDO16213.1"/>
    </source>
</evidence>
<dbReference type="PRINTS" id="PR00099">
    <property type="entry name" value="CPSGATASE"/>
</dbReference>
<name>A0A1H0HAT3_9ACTN</name>
<dbReference type="Pfam" id="PF00117">
    <property type="entry name" value="GATase"/>
    <property type="match status" value="1"/>
</dbReference>
<feature type="domain" description="Glutamine amidotransferase" evidence="1">
    <location>
        <begin position="43"/>
        <end position="181"/>
    </location>
</feature>
<dbReference type="InterPro" id="IPR017926">
    <property type="entry name" value="GATASE"/>
</dbReference>
<dbReference type="PROSITE" id="PS51273">
    <property type="entry name" value="GATASE_TYPE_1"/>
    <property type="match status" value="1"/>
</dbReference>
<organism evidence="2 3">
    <name type="scientific">Nocardioides szechwanensis</name>
    <dbReference type="NCBI Taxonomy" id="1005944"/>
    <lineage>
        <taxon>Bacteria</taxon>
        <taxon>Bacillati</taxon>
        <taxon>Actinomycetota</taxon>
        <taxon>Actinomycetes</taxon>
        <taxon>Propionibacteriales</taxon>
        <taxon>Nocardioidaceae</taxon>
        <taxon>Nocardioides</taxon>
    </lineage>
</organism>
<dbReference type="AlphaFoldDB" id="A0A1H0HAT3"/>
<dbReference type="PANTHER" id="PTHR42695:SF5">
    <property type="entry name" value="GLUTAMINE AMIDOTRANSFERASE YLR126C-RELATED"/>
    <property type="match status" value="1"/>
</dbReference>
<dbReference type="GO" id="GO:0005829">
    <property type="term" value="C:cytosol"/>
    <property type="evidence" value="ECO:0007669"/>
    <property type="project" value="TreeGrafter"/>
</dbReference>
<keyword evidence="2" id="KW-0808">Transferase</keyword>
<dbReference type="CDD" id="cd01741">
    <property type="entry name" value="GATase1_1"/>
    <property type="match status" value="1"/>
</dbReference>
<dbReference type="GO" id="GO:0016740">
    <property type="term" value="F:transferase activity"/>
    <property type="evidence" value="ECO:0007669"/>
    <property type="project" value="UniProtKB-KW"/>
</dbReference>
<gene>
    <name evidence="2" type="ORF">SAMN05192576_3522</name>
</gene>
<keyword evidence="2" id="KW-0315">Glutamine amidotransferase</keyword>
<dbReference type="RefSeq" id="WP_091026106.1">
    <property type="nucleotide sequence ID" value="NZ_BKAE01000008.1"/>
</dbReference>
<dbReference type="EMBL" id="FNIC01000006">
    <property type="protein sequence ID" value="SDO16213.1"/>
    <property type="molecule type" value="Genomic_DNA"/>
</dbReference>
<dbReference type="Gene3D" id="3.40.50.880">
    <property type="match status" value="1"/>
</dbReference>
<dbReference type="InterPro" id="IPR029062">
    <property type="entry name" value="Class_I_gatase-like"/>
</dbReference>
<dbReference type="Proteomes" id="UP000199004">
    <property type="component" value="Unassembled WGS sequence"/>
</dbReference>
<dbReference type="SUPFAM" id="SSF52317">
    <property type="entry name" value="Class I glutamine amidotransferase-like"/>
    <property type="match status" value="1"/>
</dbReference>
<protein>
    <submittedName>
        <fullName evidence="2">GMP synthase-Glutamine amidotransferase</fullName>
    </submittedName>
</protein>
<dbReference type="InterPro" id="IPR044992">
    <property type="entry name" value="ChyE-like"/>
</dbReference>
<reference evidence="2 3" key="1">
    <citation type="submission" date="2016-10" db="EMBL/GenBank/DDBJ databases">
        <authorList>
            <person name="de Groot N.N."/>
        </authorList>
    </citation>
    <scope>NUCLEOTIDE SEQUENCE [LARGE SCALE GENOMIC DNA]</scope>
    <source>
        <strain evidence="2 3">CGMCC 1.11147</strain>
    </source>
</reference>
<evidence type="ECO:0000313" key="3">
    <source>
        <dbReference type="Proteomes" id="UP000199004"/>
    </source>
</evidence>
<dbReference type="STRING" id="1005944.SAMN05192576_3522"/>
<accession>A0A1H0HAT3</accession>
<sequence>MPSVLVVQHEDECPPALFGDWLTDAGCALEISRPYAGDDLPGLTSYDGVLVLGGPQQAEDDTVAWFGPLKHGLREAHEAGVPTLGICLGHQLIASALGGRVEPNPRGQQLGLLPIGWTAAAAADELTAAVASFRRGVHWNDDVVTRLPEGATVLAETPARELQAARFGARTWGVQLHPEVDEAVLRPWAESDLEAHRLRGVDQETLLRSVAEAAGELTAAWRPLATAWAQIVRSAA</sequence>
<keyword evidence="3" id="KW-1185">Reference proteome</keyword>
<dbReference type="OrthoDB" id="5196541at2"/>
<evidence type="ECO:0000259" key="1">
    <source>
        <dbReference type="Pfam" id="PF00117"/>
    </source>
</evidence>
<proteinExistence type="predicted"/>
<dbReference type="PANTHER" id="PTHR42695">
    <property type="entry name" value="GLUTAMINE AMIDOTRANSFERASE YLR126C-RELATED"/>
    <property type="match status" value="1"/>
</dbReference>